<keyword evidence="2" id="KW-1185">Reference proteome</keyword>
<protein>
    <submittedName>
        <fullName evidence="1">Zn-dependent dipeptidase, dipeptidase homolog</fullName>
    </submittedName>
</protein>
<dbReference type="Gene3D" id="3.20.20.140">
    <property type="entry name" value="Metal-dependent hydrolases"/>
    <property type="match status" value="1"/>
</dbReference>
<dbReference type="RefSeq" id="WP_073078557.1">
    <property type="nucleotide sequence ID" value="NZ_FQXV01000006.1"/>
</dbReference>
<reference evidence="1 2" key="1">
    <citation type="submission" date="2016-11" db="EMBL/GenBank/DDBJ databases">
        <authorList>
            <person name="Jaros S."/>
            <person name="Januszkiewicz K."/>
            <person name="Wedrychowicz H."/>
        </authorList>
    </citation>
    <scope>NUCLEOTIDE SEQUENCE [LARGE SCALE GENOMIC DNA]</scope>
    <source>
        <strain evidence="1 2">DSM 10068</strain>
    </source>
</reference>
<evidence type="ECO:0000313" key="2">
    <source>
        <dbReference type="Proteomes" id="UP000183995"/>
    </source>
</evidence>
<dbReference type="STRING" id="1123282.SAMN02745823_02096"/>
<dbReference type="AlphaFoldDB" id="A0A1M5XWL1"/>
<sequence length="300" mass="32890">MKDQVLRLMEGAYDVHLHAMPGVTPCRDTIVEIAEEAKSYGMKGLVYKDLHFSTAPQAAIVSALIPEVNVIGGVTLGAGVGGLNPWAVEATFRIGGKVVWMFALDSAYSVKQILAPGNPFPIEHYRSLGVKTELGGYSVFHKGTEDLKDEAREIISLCKQYDCVMETSHLSPQEVVAVIKESKKQGFEKIVVTHANQWAATPYPVELQKELAEMGAVIMYCFENHMPKPGTASEPLNGLGKLIRQVGVDKVVLGTDFGLKFWPSSVQGMRMMIASLLADKFTEDEIARMVKTNADRLYGN</sequence>
<dbReference type="InterPro" id="IPR046249">
    <property type="entry name" value="DUF6282"/>
</dbReference>
<gene>
    <name evidence="1" type="ORF">SAMN02745823_02096</name>
</gene>
<proteinExistence type="predicted"/>
<accession>A0A1M5XWL1</accession>
<dbReference type="InterPro" id="IPR032466">
    <property type="entry name" value="Metal_Hydrolase"/>
</dbReference>
<dbReference type="EMBL" id="FQXV01000006">
    <property type="protein sequence ID" value="SHI04112.1"/>
    <property type="molecule type" value="Genomic_DNA"/>
</dbReference>
<evidence type="ECO:0000313" key="1">
    <source>
        <dbReference type="EMBL" id="SHI04112.1"/>
    </source>
</evidence>
<dbReference type="Proteomes" id="UP000183995">
    <property type="component" value="Unassembled WGS sequence"/>
</dbReference>
<dbReference type="OrthoDB" id="9802809at2"/>
<dbReference type="Pfam" id="PF19799">
    <property type="entry name" value="DUF6282"/>
    <property type="match status" value="1"/>
</dbReference>
<name>A0A1M5XWL1_9FIRM</name>
<organism evidence="1 2">
    <name type="scientific">Sporobacter termitidis DSM 10068</name>
    <dbReference type="NCBI Taxonomy" id="1123282"/>
    <lineage>
        <taxon>Bacteria</taxon>
        <taxon>Bacillati</taxon>
        <taxon>Bacillota</taxon>
        <taxon>Clostridia</taxon>
        <taxon>Eubacteriales</taxon>
        <taxon>Oscillospiraceae</taxon>
        <taxon>Sporobacter</taxon>
    </lineage>
</organism>
<dbReference type="SUPFAM" id="SSF51556">
    <property type="entry name" value="Metallo-dependent hydrolases"/>
    <property type="match status" value="1"/>
</dbReference>